<feature type="signal peptide" evidence="1">
    <location>
        <begin position="1"/>
        <end position="22"/>
    </location>
</feature>
<dbReference type="InterPro" id="IPR036691">
    <property type="entry name" value="Endo/exonu/phosph_ase_sf"/>
</dbReference>
<keyword evidence="4" id="KW-1185">Reference proteome</keyword>
<dbReference type="OrthoDB" id="47488at2759"/>
<dbReference type="PANTHER" id="PTHR42834">
    <property type="entry name" value="ENDONUCLEASE/EXONUCLEASE/PHOSPHATASE FAMILY PROTEIN (AFU_ORTHOLOGUE AFUA_3G09210)"/>
    <property type="match status" value="1"/>
</dbReference>
<reference evidence="3 4" key="1">
    <citation type="submission" date="2013-03" db="EMBL/GenBank/DDBJ databases">
        <title>The Genome Sequence of Cladophialophora yegresii CBS 114405.</title>
        <authorList>
            <consortium name="The Broad Institute Genomics Platform"/>
            <person name="Cuomo C."/>
            <person name="de Hoog S."/>
            <person name="Gorbushina A."/>
            <person name="Walker B."/>
            <person name="Young S.K."/>
            <person name="Zeng Q."/>
            <person name="Gargeya S."/>
            <person name="Fitzgerald M."/>
            <person name="Haas B."/>
            <person name="Abouelleil A."/>
            <person name="Allen A.W."/>
            <person name="Alvarado L."/>
            <person name="Arachchi H.M."/>
            <person name="Berlin A.M."/>
            <person name="Chapman S.B."/>
            <person name="Gainer-Dewar J."/>
            <person name="Goldberg J."/>
            <person name="Griggs A."/>
            <person name="Gujja S."/>
            <person name="Hansen M."/>
            <person name="Howarth C."/>
            <person name="Imamovic A."/>
            <person name="Ireland A."/>
            <person name="Larimer J."/>
            <person name="McCowan C."/>
            <person name="Murphy C."/>
            <person name="Pearson M."/>
            <person name="Poon T.W."/>
            <person name="Priest M."/>
            <person name="Roberts A."/>
            <person name="Saif S."/>
            <person name="Shea T."/>
            <person name="Sisk P."/>
            <person name="Sykes S."/>
            <person name="Wortman J."/>
            <person name="Nusbaum C."/>
            <person name="Birren B."/>
        </authorList>
    </citation>
    <scope>NUCLEOTIDE SEQUENCE [LARGE SCALE GENOMIC DNA]</scope>
    <source>
        <strain evidence="3 4">CBS 114405</strain>
    </source>
</reference>
<protein>
    <recommendedName>
        <fullName evidence="2">Endonuclease/exonuclease/phosphatase domain-containing protein</fullName>
    </recommendedName>
</protein>
<evidence type="ECO:0000259" key="2">
    <source>
        <dbReference type="Pfam" id="PF03372"/>
    </source>
</evidence>
<evidence type="ECO:0000313" key="3">
    <source>
        <dbReference type="EMBL" id="EXJ62332.1"/>
    </source>
</evidence>
<dbReference type="InterPro" id="IPR005135">
    <property type="entry name" value="Endo/exonuclease/phosphatase"/>
</dbReference>
<accession>W9W2S1</accession>
<dbReference type="EMBL" id="AMGW01000002">
    <property type="protein sequence ID" value="EXJ62332.1"/>
    <property type="molecule type" value="Genomic_DNA"/>
</dbReference>
<name>W9W2S1_9EURO</name>
<comment type="caution">
    <text evidence="3">The sequence shown here is derived from an EMBL/GenBank/DDBJ whole genome shotgun (WGS) entry which is preliminary data.</text>
</comment>
<dbReference type="Pfam" id="PF03372">
    <property type="entry name" value="Exo_endo_phos"/>
    <property type="match status" value="1"/>
</dbReference>
<dbReference type="STRING" id="1182544.W9W2S1"/>
<dbReference type="SUPFAM" id="SSF56219">
    <property type="entry name" value="DNase I-like"/>
    <property type="match status" value="1"/>
</dbReference>
<feature type="chain" id="PRO_5004930994" description="Endonuclease/exonuclease/phosphatase domain-containing protein" evidence="1">
    <location>
        <begin position="23"/>
        <end position="619"/>
    </location>
</feature>
<dbReference type="RefSeq" id="XP_007754986.1">
    <property type="nucleotide sequence ID" value="XM_007756796.1"/>
</dbReference>
<evidence type="ECO:0000313" key="4">
    <source>
        <dbReference type="Proteomes" id="UP000019473"/>
    </source>
</evidence>
<organism evidence="3 4">
    <name type="scientific">Cladophialophora yegresii CBS 114405</name>
    <dbReference type="NCBI Taxonomy" id="1182544"/>
    <lineage>
        <taxon>Eukaryota</taxon>
        <taxon>Fungi</taxon>
        <taxon>Dikarya</taxon>
        <taxon>Ascomycota</taxon>
        <taxon>Pezizomycotina</taxon>
        <taxon>Eurotiomycetes</taxon>
        <taxon>Chaetothyriomycetidae</taxon>
        <taxon>Chaetothyriales</taxon>
        <taxon>Herpotrichiellaceae</taxon>
        <taxon>Cladophialophora</taxon>
    </lineage>
</organism>
<dbReference type="eggNOG" id="ENOG502QV0U">
    <property type="taxonomic scope" value="Eukaryota"/>
</dbReference>
<dbReference type="GeneID" id="19177371"/>
<dbReference type="PANTHER" id="PTHR42834:SF1">
    <property type="entry name" value="ENDONUCLEASE_EXONUCLEASE_PHOSPHATASE FAMILY PROTEIN (AFU_ORTHOLOGUE AFUA_3G09210)"/>
    <property type="match status" value="1"/>
</dbReference>
<dbReference type="Gene3D" id="3.60.10.10">
    <property type="entry name" value="Endonuclease/exonuclease/phosphatase"/>
    <property type="match status" value="1"/>
</dbReference>
<dbReference type="CDD" id="cd04486">
    <property type="entry name" value="YhcR_OBF_like"/>
    <property type="match status" value="1"/>
</dbReference>
<dbReference type="Proteomes" id="UP000019473">
    <property type="component" value="Unassembled WGS sequence"/>
</dbReference>
<dbReference type="HOGENOM" id="CLU_003608_0_0_1"/>
<dbReference type="AlphaFoldDB" id="W9W2S1"/>
<feature type="domain" description="Endonuclease/exonuclease/phosphatase" evidence="2">
    <location>
        <begin position="306"/>
        <end position="609"/>
    </location>
</feature>
<proteinExistence type="predicted"/>
<sequence length="619" mass="65970">MRFAEICVHVAAAALSLSLATAQTIAQINGNRFISPYRNQNVFNVTGLVTATGPNGLWIRSTTPDSDIRTSESIYVFGRIPSSLTVTAGDVIVLDGLVSEYRSSAAYLYLTEITRPTNVQVVSRGNPVKAVVLGKQDTSPPTEQYTVLDEGDVFALPNNASQISTANPVLQPWAYGLDFWESLSGELVAVRGASAVAKPNSYNETWITGDWRKTGKNSRGGLTMTAGDANPEAIIIGAPLDGTDNPTDIKLGDQLADVTGVVYQQFGYYYILPLTALSVTESMSPTLPPPVSWTSKGNCNKITVGQYNVENLAANSTHLPSIAQHIAYYLNSPDLVFLQEIQDNSGPTDDGVVSANATLEALVTAIEAAGGVSYAYTDIDPQNDQDGGQPGGNIRPAYLYNPAVLNLKTNNGINPTTPGTVLDANAVYPGPNLKYNPGLIDPSNPAWEDSRKPIAAQWETVAGDKATLFTVNVHFTSKGGSSTIEGDPRPPVNGGVDQRIAQATVVGDFVARILAEDQAAAVVVAGDFNEFAFVAPLETFVNVSGLVNLDDAAGVAAQERYTYLFEMNSQELDHMFVSPKIAGSPGGRPDLKHVHANTWVSYAEQLSDHDPSVARLDIC</sequence>
<keyword evidence="1" id="KW-0732">Signal</keyword>
<dbReference type="VEuPathDB" id="FungiDB:A1O7_02766"/>
<gene>
    <name evidence="3" type="ORF">A1O7_02766</name>
</gene>
<evidence type="ECO:0000256" key="1">
    <source>
        <dbReference type="SAM" id="SignalP"/>
    </source>
</evidence>